<dbReference type="InParanoid" id="A0A5K4F4X2"/>
<feature type="transmembrane region" description="Helical" evidence="5">
    <location>
        <begin position="136"/>
        <end position="155"/>
    </location>
</feature>
<dbReference type="SUPFAM" id="SSF48652">
    <property type="entry name" value="Tetraspanin"/>
    <property type="match status" value="1"/>
</dbReference>
<dbReference type="InterPro" id="IPR008952">
    <property type="entry name" value="Tetraspanin_EC2_sf"/>
</dbReference>
<feature type="transmembrane region" description="Helical" evidence="5">
    <location>
        <begin position="32"/>
        <end position="60"/>
    </location>
</feature>
<organism evidence="6 7">
    <name type="scientific">Schistosoma mansoni</name>
    <name type="common">Blood fluke</name>
    <dbReference type="NCBI Taxonomy" id="6183"/>
    <lineage>
        <taxon>Eukaryota</taxon>
        <taxon>Metazoa</taxon>
        <taxon>Spiralia</taxon>
        <taxon>Lophotrochozoa</taxon>
        <taxon>Platyhelminthes</taxon>
        <taxon>Trematoda</taxon>
        <taxon>Digenea</taxon>
        <taxon>Strigeidida</taxon>
        <taxon>Schistosomatoidea</taxon>
        <taxon>Schistosomatidae</taxon>
        <taxon>Schistosoma</taxon>
    </lineage>
</organism>
<reference evidence="6" key="1">
    <citation type="journal article" date="2012" name="PLoS Negl. Trop. Dis.">
        <title>A systematically improved high quality genome and transcriptome of the human blood fluke Schistosoma mansoni.</title>
        <authorList>
            <person name="Protasio A.V."/>
            <person name="Tsai I.J."/>
            <person name="Babbage A."/>
            <person name="Nichol S."/>
            <person name="Hunt M."/>
            <person name="Aslett M.A."/>
            <person name="De Silva N."/>
            <person name="Velarde G.S."/>
            <person name="Anderson T.J."/>
            <person name="Clark R.C."/>
            <person name="Davidson C."/>
            <person name="Dillon G.P."/>
            <person name="Holroyd N.E."/>
            <person name="LoVerde P.T."/>
            <person name="Lloyd C."/>
            <person name="McQuillan J."/>
            <person name="Oliveira G."/>
            <person name="Otto T.D."/>
            <person name="Parker-Manuel S.J."/>
            <person name="Quail M.A."/>
            <person name="Wilson R.A."/>
            <person name="Zerlotini A."/>
            <person name="Dunne D.W."/>
            <person name="Berriman M."/>
        </authorList>
    </citation>
    <scope>NUCLEOTIDE SEQUENCE [LARGE SCALE GENOMIC DNA]</scope>
    <source>
        <strain evidence="6">Puerto Rican</strain>
    </source>
</reference>
<keyword evidence="4 5" id="KW-0472">Membrane</keyword>
<dbReference type="Pfam" id="PF00335">
    <property type="entry name" value="Tetraspanin"/>
    <property type="match status" value="1"/>
</dbReference>
<feature type="transmembrane region" description="Helical" evidence="5">
    <location>
        <begin position="108"/>
        <end position="129"/>
    </location>
</feature>
<dbReference type="InterPro" id="IPR018499">
    <property type="entry name" value="Tetraspanin/Peripherin"/>
</dbReference>
<evidence type="ECO:0000256" key="3">
    <source>
        <dbReference type="ARBA" id="ARBA00022989"/>
    </source>
</evidence>
<dbReference type="Proteomes" id="UP000008854">
    <property type="component" value="Unassembled WGS sequence"/>
</dbReference>
<sequence>MIIFYLVYSFESVDRTDCYYIKRVIVDVYKEMGLITVCLHTLISTILMCILSIAVAFLGILKWSDVILQFIMKSLLLPILKQVNSYADETTIQRLIDHIRLATDHLTLAVFIVTVLLLIILCFGMIGICFRSKVIIFVYILLLALSIVLLSIWLITESADPEIINIPIKNQLKLLITNYHSVGSNEADSVILATLMPLLSCCGFYNGVDFEKSRFVRSESYQNIKYEDIQYPITCCQLDSTFSLRDYTCPNHFTKSNSFFQIGCWNKLNDLILLIRHAMILVIVGMIGILFLLSGFSSLEIIPRKTTFVYP</sequence>
<keyword evidence="2 5" id="KW-0812">Transmembrane</keyword>
<dbReference type="AlphaFoldDB" id="A0A5K4F4X2"/>
<accession>A0A5K4F4X2</accession>
<evidence type="ECO:0000256" key="2">
    <source>
        <dbReference type="ARBA" id="ARBA00022692"/>
    </source>
</evidence>
<dbReference type="WBParaSite" id="Smp_318210.1">
    <property type="protein sequence ID" value="Smp_318210.1"/>
    <property type="gene ID" value="Smp_318210"/>
</dbReference>
<comment type="subcellular location">
    <subcellularLocation>
        <location evidence="1">Membrane</location>
        <topology evidence="1">Multi-pass membrane protein</topology>
    </subcellularLocation>
</comment>
<feature type="transmembrane region" description="Helical" evidence="5">
    <location>
        <begin position="189"/>
        <end position="208"/>
    </location>
</feature>
<proteinExistence type="predicted"/>
<reference evidence="7" key="2">
    <citation type="submission" date="2019-11" db="UniProtKB">
        <authorList>
            <consortium name="WormBaseParasite"/>
        </authorList>
    </citation>
    <scope>IDENTIFICATION</scope>
    <source>
        <strain evidence="7">Puerto Rican</strain>
    </source>
</reference>
<name>A0A5K4F4X2_SCHMA</name>
<evidence type="ECO:0000256" key="1">
    <source>
        <dbReference type="ARBA" id="ARBA00004141"/>
    </source>
</evidence>
<evidence type="ECO:0000313" key="6">
    <source>
        <dbReference type="Proteomes" id="UP000008854"/>
    </source>
</evidence>
<evidence type="ECO:0000256" key="5">
    <source>
        <dbReference type="SAM" id="Phobius"/>
    </source>
</evidence>
<feature type="transmembrane region" description="Helical" evidence="5">
    <location>
        <begin position="278"/>
        <end position="302"/>
    </location>
</feature>
<keyword evidence="6" id="KW-1185">Reference proteome</keyword>
<keyword evidence="3 5" id="KW-1133">Transmembrane helix</keyword>
<dbReference type="GO" id="GO:0016020">
    <property type="term" value="C:membrane"/>
    <property type="evidence" value="ECO:0007669"/>
    <property type="project" value="UniProtKB-SubCell"/>
</dbReference>
<evidence type="ECO:0000313" key="7">
    <source>
        <dbReference type="WBParaSite" id="Smp_318210.1"/>
    </source>
</evidence>
<protein>
    <submittedName>
        <fullName evidence="7">Tetraspanin</fullName>
    </submittedName>
</protein>
<evidence type="ECO:0000256" key="4">
    <source>
        <dbReference type="ARBA" id="ARBA00023136"/>
    </source>
</evidence>